<dbReference type="EMBL" id="HBKN01033980">
    <property type="protein sequence ID" value="CAE2319784.1"/>
    <property type="molecule type" value="Transcribed_RNA"/>
</dbReference>
<dbReference type="EMBL" id="HBKN01033976">
    <property type="protein sequence ID" value="CAE2319779.1"/>
    <property type="molecule type" value="Transcribed_RNA"/>
</dbReference>
<evidence type="ECO:0000313" key="7">
    <source>
        <dbReference type="EMBL" id="CAE2319784.1"/>
    </source>
</evidence>
<dbReference type="EMBL" id="HBKN01033977">
    <property type="protein sequence ID" value="CAE2319780.1"/>
    <property type="molecule type" value="Transcribed_RNA"/>
</dbReference>
<dbReference type="EMBL" id="HBKN01033979">
    <property type="protein sequence ID" value="CAE2319782.1"/>
    <property type="molecule type" value="Transcribed_RNA"/>
</dbReference>
<protein>
    <submittedName>
        <fullName evidence="6">Uncharacterized protein</fullName>
    </submittedName>
</protein>
<evidence type="ECO:0000313" key="2">
    <source>
        <dbReference type="EMBL" id="CAE2319777.1"/>
    </source>
</evidence>
<dbReference type="AlphaFoldDB" id="A0A6U6BQY1"/>
<accession>A0A6U6BQY1</accession>
<dbReference type="EMBL" id="HBKN01033978">
    <property type="protein sequence ID" value="CAE2319781.1"/>
    <property type="molecule type" value="Transcribed_RNA"/>
</dbReference>
<evidence type="ECO:0000313" key="6">
    <source>
        <dbReference type="EMBL" id="CAE2319782.1"/>
    </source>
</evidence>
<organism evidence="6">
    <name type="scientific">Guillardia theta</name>
    <name type="common">Cryptophyte</name>
    <name type="synonym">Cryptomonas phi</name>
    <dbReference type="NCBI Taxonomy" id="55529"/>
    <lineage>
        <taxon>Eukaryota</taxon>
        <taxon>Cryptophyceae</taxon>
        <taxon>Pyrenomonadales</taxon>
        <taxon>Geminigeraceae</taxon>
        <taxon>Guillardia</taxon>
    </lineage>
</organism>
<proteinExistence type="predicted"/>
<evidence type="ECO:0000313" key="3">
    <source>
        <dbReference type="EMBL" id="CAE2319779.1"/>
    </source>
</evidence>
<evidence type="ECO:0000256" key="1">
    <source>
        <dbReference type="SAM" id="MobiDB-lite"/>
    </source>
</evidence>
<name>A0A6U6BQY1_GUITH</name>
<gene>
    <name evidence="2" type="ORF">GTHE00462_LOCUS26491</name>
    <name evidence="3" type="ORF">GTHE00462_LOCUS26492</name>
    <name evidence="4" type="ORF">GTHE00462_LOCUS26493</name>
    <name evidence="5" type="ORF">GTHE00462_LOCUS26494</name>
    <name evidence="6" type="ORF">GTHE00462_LOCUS26495</name>
    <name evidence="7" type="ORF">GTHE00462_LOCUS26496</name>
</gene>
<reference evidence="6" key="1">
    <citation type="submission" date="2021-01" db="EMBL/GenBank/DDBJ databases">
        <authorList>
            <person name="Corre E."/>
            <person name="Pelletier E."/>
            <person name="Niang G."/>
            <person name="Scheremetjew M."/>
            <person name="Finn R."/>
            <person name="Kale V."/>
            <person name="Holt S."/>
            <person name="Cochrane G."/>
            <person name="Meng A."/>
            <person name="Brown T."/>
            <person name="Cohen L."/>
        </authorList>
    </citation>
    <scope>NUCLEOTIDE SEQUENCE</scope>
    <source>
        <strain evidence="6">CCMP 2712</strain>
    </source>
</reference>
<evidence type="ECO:0000313" key="4">
    <source>
        <dbReference type="EMBL" id="CAE2319780.1"/>
    </source>
</evidence>
<dbReference type="EMBL" id="HBKN01033975">
    <property type="protein sequence ID" value="CAE2319777.1"/>
    <property type="molecule type" value="Transcribed_RNA"/>
</dbReference>
<feature type="region of interest" description="Disordered" evidence="1">
    <location>
        <begin position="81"/>
        <end position="109"/>
    </location>
</feature>
<sequence>MMENDDKPHWKATLSYEEARDIYSKRPQGKSDSALIISSTVLSNRYKISPKAVRDIWNKRTWIKATQSMWTREEFETFLEKASKKQSKKPGRPVGAKDSKPRKKRSNHSAMNCHTSMHVVVKEEAQHYEQASYQRMGQLSSSLSHQDESSSAVTLEGYVEDETQRKSHDQANGCTICEAIHIFSDADTEQRSLQHHGHIIEFLDHSHQQQDIFGYGEDAATSEIRNVDINIGYPINLATEYVPLQEI</sequence>
<evidence type="ECO:0000313" key="5">
    <source>
        <dbReference type="EMBL" id="CAE2319781.1"/>
    </source>
</evidence>